<dbReference type="EMBL" id="CP023315">
    <property type="protein sequence ID" value="ATC30923.1"/>
    <property type="molecule type" value="Genomic_DNA"/>
</dbReference>
<dbReference type="Gene3D" id="1.10.10.60">
    <property type="entry name" value="Homeodomain-like"/>
    <property type="match status" value="1"/>
</dbReference>
<evidence type="ECO:0000259" key="3">
    <source>
        <dbReference type="PROSITE" id="PS01124"/>
    </source>
</evidence>
<evidence type="ECO:0000313" key="4">
    <source>
        <dbReference type="EMBL" id="ATC30923.1"/>
    </source>
</evidence>
<dbReference type="PANTHER" id="PTHR43130:SF3">
    <property type="entry name" value="HTH-TYPE TRANSCRIPTIONAL REGULATOR RV1931C"/>
    <property type="match status" value="1"/>
</dbReference>
<dbReference type="InterPro" id="IPR052158">
    <property type="entry name" value="INH-QAR"/>
</dbReference>
<dbReference type="SMART" id="SM00342">
    <property type="entry name" value="HTH_ARAC"/>
    <property type="match status" value="1"/>
</dbReference>
<evidence type="ECO:0000313" key="5">
    <source>
        <dbReference type="Proteomes" id="UP000217311"/>
    </source>
</evidence>
<dbReference type="CDD" id="cd03137">
    <property type="entry name" value="GATase1_AraC_1"/>
    <property type="match status" value="1"/>
</dbReference>
<dbReference type="Pfam" id="PF12833">
    <property type="entry name" value="HTH_18"/>
    <property type="match status" value="1"/>
</dbReference>
<dbReference type="InterPro" id="IPR018060">
    <property type="entry name" value="HTH_AraC"/>
</dbReference>
<feature type="domain" description="HTH araC/xylS-type" evidence="3">
    <location>
        <begin position="211"/>
        <end position="309"/>
    </location>
</feature>
<dbReference type="SUPFAM" id="SSF52317">
    <property type="entry name" value="Class I glutamine amidotransferase-like"/>
    <property type="match status" value="1"/>
</dbReference>
<evidence type="ECO:0000256" key="2">
    <source>
        <dbReference type="ARBA" id="ARBA00023163"/>
    </source>
</evidence>
<dbReference type="Proteomes" id="UP000217311">
    <property type="component" value="Chromosome"/>
</dbReference>
<sequence length="317" mass="34226">MSRAIGFLVYPGFQLLDATGPIAAFEIAGRLTPGAYSLHFLSLRGGLVPSTSGMVVQTKALAEAPPLDTLLIAGGDAVKVPASCPETLAFVRQTGRSARRVASVCSGTYVLAEAGLLDGKRATTHWSRTKDFQRRYPNIKLEPDRIWVQDGSVWSSAGITAGIDLSLALIGADEGEAVARRTAQQLVVYHHRPGGQSQHSALIDLRPGRFDALLSWARQNLSEPLTVEQLADRAAMSPRNFARLFAQETGVTPAKAIERLRVEAARALLDSQPLQVEDVALETGFGDPERMRRAFIRAFGQPPQALRRARAVAIPLS</sequence>
<keyword evidence="2" id="KW-0804">Transcription</keyword>
<evidence type="ECO:0000256" key="1">
    <source>
        <dbReference type="ARBA" id="ARBA00023015"/>
    </source>
</evidence>
<dbReference type="InterPro" id="IPR002818">
    <property type="entry name" value="DJ-1/PfpI"/>
</dbReference>
<keyword evidence="1" id="KW-0805">Transcription regulation</keyword>
<dbReference type="AlphaFoldDB" id="A0A290MPU7"/>
<dbReference type="Pfam" id="PF01965">
    <property type="entry name" value="DJ-1_PfpI"/>
    <property type="match status" value="1"/>
</dbReference>
<dbReference type="GO" id="GO:0003700">
    <property type="term" value="F:DNA-binding transcription factor activity"/>
    <property type="evidence" value="ECO:0007669"/>
    <property type="project" value="InterPro"/>
</dbReference>
<name>A0A290MPU7_CAUVI</name>
<dbReference type="InterPro" id="IPR029062">
    <property type="entry name" value="Class_I_gatase-like"/>
</dbReference>
<dbReference type="PROSITE" id="PS01124">
    <property type="entry name" value="HTH_ARAC_FAMILY_2"/>
    <property type="match status" value="1"/>
</dbReference>
<dbReference type="RefSeq" id="WP_096050393.1">
    <property type="nucleotide sequence ID" value="NZ_CP023315.3"/>
</dbReference>
<gene>
    <name evidence="4" type="ORF">CA606_00375</name>
</gene>
<dbReference type="SUPFAM" id="SSF46689">
    <property type="entry name" value="Homeodomain-like"/>
    <property type="match status" value="2"/>
</dbReference>
<accession>A0A290MPU7</accession>
<dbReference type="Gene3D" id="3.40.50.880">
    <property type="match status" value="1"/>
</dbReference>
<dbReference type="InterPro" id="IPR009057">
    <property type="entry name" value="Homeodomain-like_sf"/>
</dbReference>
<dbReference type="GO" id="GO:0043565">
    <property type="term" value="F:sequence-specific DNA binding"/>
    <property type="evidence" value="ECO:0007669"/>
    <property type="project" value="InterPro"/>
</dbReference>
<organism evidence="4 5">
    <name type="scientific">Caulobacter vibrioides</name>
    <name type="common">Caulobacter crescentus</name>
    <dbReference type="NCBI Taxonomy" id="155892"/>
    <lineage>
        <taxon>Bacteria</taxon>
        <taxon>Pseudomonadati</taxon>
        <taxon>Pseudomonadota</taxon>
        <taxon>Alphaproteobacteria</taxon>
        <taxon>Caulobacterales</taxon>
        <taxon>Caulobacteraceae</taxon>
        <taxon>Caulobacter</taxon>
    </lineage>
</organism>
<proteinExistence type="predicted"/>
<protein>
    <submittedName>
        <fullName evidence="4">GlxA family transcriptional regulator</fullName>
    </submittedName>
</protein>
<reference evidence="5" key="1">
    <citation type="submission" date="2017-09" db="EMBL/GenBank/DDBJ databases">
        <title>Genome evolution observed in wild isolates of Caulobacter crescentus.</title>
        <authorList>
            <person name="Ely B."/>
            <person name="Wilson K."/>
            <person name="Scott D."/>
        </authorList>
    </citation>
    <scope>NUCLEOTIDE SEQUENCE [LARGE SCALE GENOMIC DNA]</scope>
    <source>
        <strain evidence="5">CB13b1a</strain>
    </source>
</reference>
<dbReference type="PANTHER" id="PTHR43130">
    <property type="entry name" value="ARAC-FAMILY TRANSCRIPTIONAL REGULATOR"/>
    <property type="match status" value="1"/>
</dbReference>